<keyword evidence="1" id="KW-0472">Membrane</keyword>
<dbReference type="RefSeq" id="WP_341403260.1">
    <property type="nucleotide sequence ID" value="NZ_JBBUKT010000001.1"/>
</dbReference>
<feature type="transmembrane region" description="Helical" evidence="1">
    <location>
        <begin position="31"/>
        <end position="53"/>
    </location>
</feature>
<keyword evidence="3" id="KW-1185">Reference proteome</keyword>
<evidence type="ECO:0000313" key="3">
    <source>
        <dbReference type="Proteomes" id="UP001371305"/>
    </source>
</evidence>
<accession>A0ABU9AQ73</accession>
<gene>
    <name evidence="2" type="ORF">WKV53_05040</name>
</gene>
<comment type="caution">
    <text evidence="2">The sequence shown here is derived from an EMBL/GenBank/DDBJ whole genome shotgun (WGS) entry which is preliminary data.</text>
</comment>
<dbReference type="EMBL" id="JBBUKT010000001">
    <property type="protein sequence ID" value="MEK7949844.1"/>
    <property type="molecule type" value="Genomic_DNA"/>
</dbReference>
<protein>
    <submittedName>
        <fullName evidence="2">Uncharacterized protein</fullName>
    </submittedName>
</protein>
<name>A0ABU9AQ73_9BACT</name>
<keyword evidence="1" id="KW-1133">Transmembrane helix</keyword>
<evidence type="ECO:0000256" key="1">
    <source>
        <dbReference type="SAM" id="Phobius"/>
    </source>
</evidence>
<sequence length="55" mass="5820">MMNNDPGNKSFLVLAIVSANGQERMFLRLHLRATVASLVFAAVVAAGAVLRLAHG</sequence>
<dbReference type="Proteomes" id="UP001371305">
    <property type="component" value="Unassembled WGS sequence"/>
</dbReference>
<proteinExistence type="predicted"/>
<organism evidence="2 3">
    <name type="scientific">Luteolibacter soli</name>
    <dbReference type="NCBI Taxonomy" id="3135280"/>
    <lineage>
        <taxon>Bacteria</taxon>
        <taxon>Pseudomonadati</taxon>
        <taxon>Verrucomicrobiota</taxon>
        <taxon>Verrucomicrobiia</taxon>
        <taxon>Verrucomicrobiales</taxon>
        <taxon>Verrucomicrobiaceae</taxon>
        <taxon>Luteolibacter</taxon>
    </lineage>
</organism>
<evidence type="ECO:0000313" key="2">
    <source>
        <dbReference type="EMBL" id="MEK7949844.1"/>
    </source>
</evidence>
<keyword evidence="1" id="KW-0812">Transmembrane</keyword>
<reference evidence="2 3" key="1">
    <citation type="submission" date="2024-04" db="EMBL/GenBank/DDBJ databases">
        <title>Luteolibacter sp. isolated from soil.</title>
        <authorList>
            <person name="An J."/>
        </authorList>
    </citation>
    <scope>NUCLEOTIDE SEQUENCE [LARGE SCALE GENOMIC DNA]</scope>
    <source>
        <strain evidence="2 3">Y139</strain>
    </source>
</reference>